<comment type="similarity">
    <text evidence="2">Belongs to the protease inhibitor I35 (TIMP) family.</text>
</comment>
<dbReference type="GO" id="GO:0034097">
    <property type="term" value="P:response to cytokine"/>
    <property type="evidence" value="ECO:0007669"/>
    <property type="project" value="TreeGrafter"/>
</dbReference>
<organism evidence="12 13">
    <name type="scientific">Aldrovandia affinis</name>
    <dbReference type="NCBI Taxonomy" id="143900"/>
    <lineage>
        <taxon>Eukaryota</taxon>
        <taxon>Metazoa</taxon>
        <taxon>Chordata</taxon>
        <taxon>Craniata</taxon>
        <taxon>Vertebrata</taxon>
        <taxon>Euteleostomi</taxon>
        <taxon>Actinopterygii</taxon>
        <taxon>Neopterygii</taxon>
        <taxon>Teleostei</taxon>
        <taxon>Notacanthiformes</taxon>
        <taxon>Halosauridae</taxon>
        <taxon>Aldrovandia</taxon>
    </lineage>
</organism>
<keyword evidence="5" id="KW-0483">Metalloprotease inhibitor</keyword>
<feature type="disulfide bond" evidence="10">
    <location>
        <begin position="127"/>
        <end position="132"/>
    </location>
</feature>
<dbReference type="InterPro" id="IPR001134">
    <property type="entry name" value="Netrin_domain"/>
</dbReference>
<dbReference type="Gene3D" id="3.90.370.10">
    <property type="entry name" value="Tissue inhibitor of metalloproteinase-1. Chain B, domain 1"/>
    <property type="match status" value="1"/>
</dbReference>
<evidence type="ECO:0000256" key="9">
    <source>
        <dbReference type="ARBA" id="ARBA00030102"/>
    </source>
</evidence>
<evidence type="ECO:0000256" key="2">
    <source>
        <dbReference type="ARBA" id="ARBA00011027"/>
    </source>
</evidence>
<dbReference type="Gene3D" id="2.40.50.120">
    <property type="match status" value="1"/>
</dbReference>
<keyword evidence="4" id="KW-0964">Secreted</keyword>
<protein>
    <recommendedName>
        <fullName evidence="3">Metalloproteinase inhibitor 2</fullName>
    </recommendedName>
    <alternativeName>
        <fullName evidence="9">Tissue inhibitor of metalloproteinases 2</fullName>
    </alternativeName>
</protein>
<evidence type="ECO:0000313" key="12">
    <source>
        <dbReference type="EMBL" id="KAJ8367545.1"/>
    </source>
</evidence>
<evidence type="ECO:0000259" key="11">
    <source>
        <dbReference type="PROSITE" id="PS50189"/>
    </source>
</evidence>
<reference evidence="12" key="1">
    <citation type="journal article" date="2023" name="Science">
        <title>Genome structures resolve the early diversification of teleost fishes.</title>
        <authorList>
            <person name="Parey E."/>
            <person name="Louis A."/>
            <person name="Montfort J."/>
            <person name="Bouchez O."/>
            <person name="Roques C."/>
            <person name="Iampietro C."/>
            <person name="Lluch J."/>
            <person name="Castinel A."/>
            <person name="Donnadieu C."/>
            <person name="Desvignes T."/>
            <person name="Floi Bucao C."/>
            <person name="Jouanno E."/>
            <person name="Wen M."/>
            <person name="Mejri S."/>
            <person name="Dirks R."/>
            <person name="Jansen H."/>
            <person name="Henkel C."/>
            <person name="Chen W.J."/>
            <person name="Zahm M."/>
            <person name="Cabau C."/>
            <person name="Klopp C."/>
            <person name="Thompson A.W."/>
            <person name="Robinson-Rechavi M."/>
            <person name="Braasch I."/>
            <person name="Lecointre G."/>
            <person name="Bobe J."/>
            <person name="Postlethwait J.H."/>
            <person name="Berthelot C."/>
            <person name="Roest Crollius H."/>
            <person name="Guiguen Y."/>
        </authorList>
    </citation>
    <scope>NUCLEOTIDE SEQUENCE</scope>
    <source>
        <strain evidence="12">NC1722</strain>
    </source>
</reference>
<dbReference type="PANTHER" id="PTHR11844:SF24">
    <property type="entry name" value="METALLOPROTEINASE INHIBITOR 2"/>
    <property type="match status" value="1"/>
</dbReference>
<gene>
    <name evidence="12" type="ORF">AAFF_G00315180</name>
</gene>
<comment type="caution">
    <text evidence="12">The sequence shown here is derived from an EMBL/GenBank/DDBJ whole genome shotgun (WGS) entry which is preliminary data.</text>
</comment>
<dbReference type="GO" id="GO:0031012">
    <property type="term" value="C:extracellular matrix"/>
    <property type="evidence" value="ECO:0007669"/>
    <property type="project" value="TreeGrafter"/>
</dbReference>
<evidence type="ECO:0000256" key="8">
    <source>
        <dbReference type="ARBA" id="ARBA00023215"/>
    </source>
</evidence>
<feature type="disulfide bond" evidence="10">
    <location>
        <begin position="140"/>
        <end position="158"/>
    </location>
</feature>
<feature type="disulfide bond" evidence="10">
    <location>
        <begin position="122"/>
        <end position="166"/>
    </location>
</feature>
<evidence type="ECO:0000256" key="5">
    <source>
        <dbReference type="ARBA" id="ARBA00022608"/>
    </source>
</evidence>
<dbReference type="Pfam" id="PF00965">
    <property type="entry name" value="TIMP"/>
    <property type="match status" value="1"/>
</dbReference>
<dbReference type="EMBL" id="JAINUG010000469">
    <property type="protein sequence ID" value="KAJ8367545.1"/>
    <property type="molecule type" value="Genomic_DNA"/>
</dbReference>
<evidence type="ECO:0000313" key="13">
    <source>
        <dbReference type="Proteomes" id="UP001221898"/>
    </source>
</evidence>
<dbReference type="InterPro" id="IPR008993">
    <property type="entry name" value="TIMP-like_OB-fold"/>
</dbReference>
<dbReference type="SMART" id="SM00206">
    <property type="entry name" value="NTR"/>
    <property type="match status" value="1"/>
</dbReference>
<keyword evidence="8" id="KW-0481">Metalloenzyme inhibitor</keyword>
<keyword evidence="13" id="KW-1185">Reference proteome</keyword>
<dbReference type="GO" id="GO:0008191">
    <property type="term" value="F:metalloendopeptidase inhibitor activity"/>
    <property type="evidence" value="ECO:0007669"/>
    <property type="project" value="InterPro"/>
</dbReference>
<evidence type="ECO:0000256" key="10">
    <source>
        <dbReference type="PIRSR" id="PIRSR601820-3"/>
    </source>
</evidence>
<keyword evidence="7 10" id="KW-1015">Disulfide bond</keyword>
<dbReference type="PROSITE" id="PS50189">
    <property type="entry name" value="NTR"/>
    <property type="match status" value="1"/>
</dbReference>
<comment type="subcellular location">
    <subcellularLocation>
        <location evidence="1">Secreted</location>
    </subcellularLocation>
</comment>
<dbReference type="GO" id="GO:0005615">
    <property type="term" value="C:extracellular space"/>
    <property type="evidence" value="ECO:0007669"/>
    <property type="project" value="TreeGrafter"/>
</dbReference>
<keyword evidence="6" id="KW-0646">Protease inhibitor</keyword>
<evidence type="ECO:0000256" key="7">
    <source>
        <dbReference type="ARBA" id="ARBA00023157"/>
    </source>
</evidence>
<dbReference type="GO" id="GO:0002020">
    <property type="term" value="F:protease binding"/>
    <property type="evidence" value="ECO:0007669"/>
    <property type="project" value="TreeGrafter"/>
</dbReference>
<evidence type="ECO:0000256" key="4">
    <source>
        <dbReference type="ARBA" id="ARBA00022525"/>
    </source>
</evidence>
<accession>A0AAD7R9T4</accession>
<sequence>MQCYNRISTEMMIRAKVVAVQEVDSENDINGYPIKTIQYDIKQIKMFKGPDHDIEAILTDSSSAMCGVTLETNGKNEYLITGRPEADGKMHVNLCDLIMPWDTISSAQKRGLDHRYQRGCECKITSCISLPCPISAPDECLWTDWVTVSGLQAKYLSCMKRADGSCSWYR</sequence>
<evidence type="ECO:0000256" key="1">
    <source>
        <dbReference type="ARBA" id="ARBA00004613"/>
    </source>
</evidence>
<dbReference type="Proteomes" id="UP001221898">
    <property type="component" value="Unassembled WGS sequence"/>
</dbReference>
<dbReference type="AlphaFoldDB" id="A0AAD7R9T4"/>
<dbReference type="GO" id="GO:0009725">
    <property type="term" value="P:response to hormone"/>
    <property type="evidence" value="ECO:0007669"/>
    <property type="project" value="TreeGrafter"/>
</dbReference>
<dbReference type="SUPFAM" id="SSF50242">
    <property type="entry name" value="TIMP-like"/>
    <property type="match status" value="1"/>
</dbReference>
<dbReference type="InterPro" id="IPR027465">
    <property type="entry name" value="TIMP_C"/>
</dbReference>
<dbReference type="PANTHER" id="PTHR11844">
    <property type="entry name" value="METALLOPROTEASE INHIBITOR"/>
    <property type="match status" value="1"/>
</dbReference>
<evidence type="ECO:0000256" key="3">
    <source>
        <dbReference type="ARBA" id="ARBA00013520"/>
    </source>
</evidence>
<proteinExistence type="inferred from homology"/>
<name>A0AAD7R9T4_9TELE</name>
<evidence type="ECO:0000256" key="6">
    <source>
        <dbReference type="ARBA" id="ARBA00022690"/>
    </source>
</evidence>
<feature type="domain" description="NTR" evidence="11">
    <location>
        <begin position="1"/>
        <end position="120"/>
    </location>
</feature>
<dbReference type="GO" id="GO:0051045">
    <property type="term" value="P:negative regulation of membrane protein ectodomain proteolysis"/>
    <property type="evidence" value="ECO:0007669"/>
    <property type="project" value="TreeGrafter"/>
</dbReference>
<dbReference type="InterPro" id="IPR001820">
    <property type="entry name" value="TIMP"/>
</dbReference>
<dbReference type="FunFam" id="3.90.370.10:FF:000001">
    <property type="entry name" value="Metalloproteinase inhibitor 3"/>
    <property type="match status" value="1"/>
</dbReference>